<evidence type="ECO:0000313" key="3">
    <source>
        <dbReference type="Proteomes" id="UP000279089"/>
    </source>
</evidence>
<sequence>MLPSDRTQGTSGISMALLPEGARSPAVRSDNHSMRLNRLTTIPPASITRMRNGDLQLAATLGSVTQQSLLLSRLGREEHLKWQFVPTVGTGCNTEAEAAWEKNDGSFSLTGTTEGAPFCVRVEEK</sequence>
<organism evidence="2 3">
    <name type="scientific">Chitinophaga barathri</name>
    <dbReference type="NCBI Taxonomy" id="1647451"/>
    <lineage>
        <taxon>Bacteria</taxon>
        <taxon>Pseudomonadati</taxon>
        <taxon>Bacteroidota</taxon>
        <taxon>Chitinophagia</taxon>
        <taxon>Chitinophagales</taxon>
        <taxon>Chitinophagaceae</taxon>
        <taxon>Chitinophaga</taxon>
    </lineage>
</organism>
<protein>
    <submittedName>
        <fullName evidence="2">Uncharacterized protein</fullName>
    </submittedName>
</protein>
<comment type="caution">
    <text evidence="2">The sequence shown here is derived from an EMBL/GenBank/DDBJ whole genome shotgun (WGS) entry which is preliminary data.</text>
</comment>
<feature type="region of interest" description="Disordered" evidence="1">
    <location>
        <begin position="1"/>
        <end position="38"/>
    </location>
</feature>
<evidence type="ECO:0000313" key="2">
    <source>
        <dbReference type="EMBL" id="RPD43127.1"/>
    </source>
</evidence>
<dbReference type="EMBL" id="RMBX01000001">
    <property type="protein sequence ID" value="RPD43127.1"/>
    <property type="molecule type" value="Genomic_DNA"/>
</dbReference>
<name>A0A3N4MM92_9BACT</name>
<evidence type="ECO:0000256" key="1">
    <source>
        <dbReference type="SAM" id="MobiDB-lite"/>
    </source>
</evidence>
<dbReference type="AlphaFoldDB" id="A0A3N4MM92"/>
<dbReference type="Proteomes" id="UP000279089">
    <property type="component" value="Unassembled WGS sequence"/>
</dbReference>
<accession>A0A3N4MM92</accession>
<feature type="compositionally biased region" description="Polar residues" evidence="1">
    <location>
        <begin position="1"/>
        <end position="13"/>
    </location>
</feature>
<proteinExistence type="predicted"/>
<keyword evidence="3" id="KW-1185">Reference proteome</keyword>
<gene>
    <name evidence="2" type="ORF">EG028_02195</name>
</gene>
<reference evidence="3" key="1">
    <citation type="submission" date="2018-11" db="EMBL/GenBank/DDBJ databases">
        <title>Chitinophaga lutea sp.nov., isolate from arsenic contaminated soil.</title>
        <authorList>
            <person name="Zong Y."/>
        </authorList>
    </citation>
    <scope>NUCLEOTIDE SEQUENCE [LARGE SCALE GENOMIC DNA]</scope>
    <source>
        <strain evidence="3">YLT18</strain>
    </source>
</reference>